<dbReference type="Proteomes" id="UP000079169">
    <property type="component" value="Unplaced"/>
</dbReference>
<feature type="compositionally biased region" description="Gly residues" evidence="1">
    <location>
        <begin position="13"/>
        <end position="22"/>
    </location>
</feature>
<dbReference type="KEGG" id="dci:103511418"/>
<dbReference type="SMART" id="SM01233">
    <property type="entry name" value="HABP4_PAI-RBP1"/>
    <property type="match status" value="1"/>
</dbReference>
<dbReference type="PANTHER" id="PTHR12299:SF17">
    <property type="entry name" value="AT19571P-RELATED"/>
    <property type="match status" value="1"/>
</dbReference>
<reference evidence="4" key="1">
    <citation type="submission" date="2025-08" db="UniProtKB">
        <authorList>
            <consortium name="RefSeq"/>
        </authorList>
    </citation>
    <scope>IDENTIFICATION</scope>
</reference>
<dbReference type="GO" id="GO:0005634">
    <property type="term" value="C:nucleus"/>
    <property type="evidence" value="ECO:0007669"/>
    <property type="project" value="TreeGrafter"/>
</dbReference>
<name>A0A1S3D683_DIACI</name>
<dbReference type="InterPro" id="IPR039764">
    <property type="entry name" value="HABP4/SERBP1-like"/>
</dbReference>
<feature type="compositionally biased region" description="Polar residues" evidence="1">
    <location>
        <begin position="86"/>
        <end position="97"/>
    </location>
</feature>
<dbReference type="STRING" id="121845.A0A1S3D683"/>
<dbReference type="InterPro" id="IPR006861">
    <property type="entry name" value="HABP4_PAIRBP1-bd"/>
</dbReference>
<feature type="region of interest" description="Disordered" evidence="1">
    <location>
        <begin position="1"/>
        <end position="138"/>
    </location>
</feature>
<dbReference type="Pfam" id="PF04774">
    <property type="entry name" value="HABP4_PAI-RBP1"/>
    <property type="match status" value="1"/>
</dbReference>
<proteinExistence type="predicted"/>
<protein>
    <submittedName>
        <fullName evidence="4">Plasminogen activator inhibitor 1 RNA-binding protein</fullName>
    </submittedName>
</protein>
<accession>A0A1S3D683</accession>
<feature type="compositionally biased region" description="Basic and acidic residues" evidence="1">
    <location>
        <begin position="221"/>
        <end position="239"/>
    </location>
</feature>
<dbReference type="GO" id="GO:0003723">
    <property type="term" value="F:RNA binding"/>
    <property type="evidence" value="ECO:0007669"/>
    <property type="project" value="InterPro"/>
</dbReference>
<dbReference type="PANTHER" id="PTHR12299">
    <property type="entry name" value="HYALURONIC ACID-BINDING PROTEIN 4"/>
    <property type="match status" value="1"/>
</dbReference>
<feature type="domain" description="Hyaluronan/mRNA-binding protein" evidence="2">
    <location>
        <begin position="28"/>
        <end position="148"/>
    </location>
</feature>
<dbReference type="AlphaFoldDB" id="A0A1S3D683"/>
<evidence type="ECO:0000256" key="1">
    <source>
        <dbReference type="SAM" id="MobiDB-lite"/>
    </source>
</evidence>
<gene>
    <name evidence="4" type="primary">LOC103511418</name>
</gene>
<keyword evidence="3" id="KW-1185">Reference proteome</keyword>
<feature type="region of interest" description="Disordered" evidence="1">
    <location>
        <begin position="179"/>
        <end position="245"/>
    </location>
</feature>
<sequence length="245" mass="26192">MHRLALALAQSSGQGGGGGGGRGDYRGGKREFDRQSGSDRTGIKATTKRNGAGPHNWGTDRDEIDEQVSGGNPANDISGDWGDQNAKLSDSVTNNESNPEKAESVPGADQPTTEADEAAKEITLDEWKASRGTKLLKPQYNLRKAGEGEDLSQWEGMYELKKKKEEAAAAQLIEEEKAAESAAKAPKKKEIVDTNFHFADQPTRGGRGKGRGGMRGGRGGGGERGERGERSFRGGDRRTCFGTKN</sequence>
<feature type="compositionally biased region" description="Basic and acidic residues" evidence="1">
    <location>
        <begin position="117"/>
        <end position="129"/>
    </location>
</feature>
<evidence type="ECO:0000313" key="3">
    <source>
        <dbReference type="Proteomes" id="UP000079169"/>
    </source>
</evidence>
<dbReference type="PaxDb" id="121845-A0A1S3D683"/>
<feature type="compositionally biased region" description="Basic and acidic residues" evidence="1">
    <location>
        <begin position="23"/>
        <end position="37"/>
    </location>
</feature>
<dbReference type="RefSeq" id="XP_008474367.1">
    <property type="nucleotide sequence ID" value="XM_008476145.1"/>
</dbReference>
<evidence type="ECO:0000313" key="4">
    <source>
        <dbReference type="RefSeq" id="XP_008474367.1"/>
    </source>
</evidence>
<evidence type="ECO:0000259" key="2">
    <source>
        <dbReference type="SMART" id="SM01233"/>
    </source>
</evidence>
<dbReference type="GO" id="GO:0005737">
    <property type="term" value="C:cytoplasm"/>
    <property type="evidence" value="ECO:0007669"/>
    <property type="project" value="TreeGrafter"/>
</dbReference>
<organism evidence="3 4">
    <name type="scientific">Diaphorina citri</name>
    <name type="common">Asian citrus psyllid</name>
    <dbReference type="NCBI Taxonomy" id="121845"/>
    <lineage>
        <taxon>Eukaryota</taxon>
        <taxon>Metazoa</taxon>
        <taxon>Ecdysozoa</taxon>
        <taxon>Arthropoda</taxon>
        <taxon>Hexapoda</taxon>
        <taxon>Insecta</taxon>
        <taxon>Pterygota</taxon>
        <taxon>Neoptera</taxon>
        <taxon>Paraneoptera</taxon>
        <taxon>Hemiptera</taxon>
        <taxon>Sternorrhyncha</taxon>
        <taxon>Psylloidea</taxon>
        <taxon>Psyllidae</taxon>
        <taxon>Diaphorininae</taxon>
        <taxon>Diaphorina</taxon>
    </lineage>
</organism>
<dbReference type="GeneID" id="103511418"/>